<dbReference type="Gene3D" id="3.40.50.150">
    <property type="entry name" value="Vaccinia Virus protein VP39"/>
    <property type="match status" value="1"/>
</dbReference>
<dbReference type="InterPro" id="IPR029063">
    <property type="entry name" value="SAM-dependent_MTases_sf"/>
</dbReference>
<feature type="domain" description="Methyltransferase type 11" evidence="1">
    <location>
        <begin position="10"/>
        <end position="59"/>
    </location>
</feature>
<dbReference type="AlphaFoldDB" id="A0A4D8QJM2"/>
<keyword evidence="2" id="KW-0808">Transferase</keyword>
<keyword evidence="2" id="KW-0489">Methyltransferase</keyword>
<keyword evidence="2" id="KW-0614">Plasmid</keyword>
<dbReference type="EMBL" id="CP032335">
    <property type="protein sequence ID" value="QCO07139.1"/>
    <property type="molecule type" value="Genomic_DNA"/>
</dbReference>
<accession>A0A4D8QJM2</accession>
<sequence length="146" mass="16943">MEDIQRIDFAILDGDVVDLQGFDNKFDMSISINTLEHIADLPGMLNTVKRIMIPGGYHISVWGPIWSGHVGHHINSVFDSVHNKYYNMPNHIPFNAWDHLLLSPAEMYHNLLQNCSDQAAREIVRQTYTSERINRIWLMTTFDFSR</sequence>
<evidence type="ECO:0000313" key="2">
    <source>
        <dbReference type="EMBL" id="QCO07139.1"/>
    </source>
</evidence>
<dbReference type="Pfam" id="PF08241">
    <property type="entry name" value="Methyltransf_11"/>
    <property type="match status" value="1"/>
</dbReference>
<evidence type="ECO:0000313" key="3">
    <source>
        <dbReference type="Proteomes" id="UP000298596"/>
    </source>
</evidence>
<organism evidence="2 3">
    <name type="scientific">Azospirillum brasilense</name>
    <dbReference type="NCBI Taxonomy" id="192"/>
    <lineage>
        <taxon>Bacteria</taxon>
        <taxon>Pseudomonadati</taxon>
        <taxon>Pseudomonadota</taxon>
        <taxon>Alphaproteobacteria</taxon>
        <taxon>Rhodospirillales</taxon>
        <taxon>Azospirillaceae</taxon>
        <taxon>Azospirillum</taxon>
    </lineage>
</organism>
<dbReference type="SUPFAM" id="SSF53335">
    <property type="entry name" value="S-adenosyl-L-methionine-dependent methyltransferases"/>
    <property type="match status" value="1"/>
</dbReference>
<dbReference type="InterPro" id="IPR013216">
    <property type="entry name" value="Methyltransf_11"/>
</dbReference>
<name>A0A4D8QJM2_AZOBR</name>
<proteinExistence type="predicted"/>
<reference evidence="2 3" key="1">
    <citation type="submission" date="2018-09" db="EMBL/GenBank/DDBJ databases">
        <title>Whole genome based analysis of evolution and adaptive divergence in Indian and Brazilian strains of Azospirillum brasilense.</title>
        <authorList>
            <person name="Singh C."/>
            <person name="Tripathi A.K."/>
        </authorList>
    </citation>
    <scope>NUCLEOTIDE SEQUENCE [LARGE SCALE GENOMIC DNA]</scope>
    <source>
        <strain evidence="2 3">MTCC4036</strain>
        <plasmid evidence="2 3">p5</plasmid>
    </source>
</reference>
<geneLocation type="plasmid" evidence="2">
    <name>p5</name>
</geneLocation>
<evidence type="ECO:0000259" key="1">
    <source>
        <dbReference type="Pfam" id="PF08241"/>
    </source>
</evidence>
<dbReference type="GO" id="GO:0008757">
    <property type="term" value="F:S-adenosylmethionine-dependent methyltransferase activity"/>
    <property type="evidence" value="ECO:0007669"/>
    <property type="project" value="InterPro"/>
</dbReference>
<dbReference type="Proteomes" id="UP000298596">
    <property type="component" value="Plasmid p5"/>
</dbReference>
<protein>
    <submittedName>
        <fullName evidence="2">Methyltransferase domain-containing protein</fullName>
    </submittedName>
</protein>
<dbReference type="GO" id="GO:0032259">
    <property type="term" value="P:methylation"/>
    <property type="evidence" value="ECO:0007669"/>
    <property type="project" value="UniProtKB-KW"/>
</dbReference>
<gene>
    <name evidence="2" type="ORF">D3867_35140</name>
</gene>